<dbReference type="Proteomes" id="UP001159428">
    <property type="component" value="Unassembled WGS sequence"/>
</dbReference>
<dbReference type="PROSITE" id="PS50144">
    <property type="entry name" value="MATH"/>
    <property type="match status" value="1"/>
</dbReference>
<gene>
    <name evidence="3" type="ORF">PMEA_00004649</name>
</gene>
<dbReference type="InterPro" id="IPR049342">
    <property type="entry name" value="TRAF1-6_MATH_dom"/>
</dbReference>
<keyword evidence="4" id="KW-1185">Reference proteome</keyword>
<comment type="caution">
    <text evidence="3">The sequence shown here is derived from an EMBL/GenBank/DDBJ whole genome shotgun (WGS) entry which is preliminary data.</text>
</comment>
<dbReference type="InterPro" id="IPR002083">
    <property type="entry name" value="MATH/TRAF_dom"/>
</dbReference>
<feature type="region of interest" description="Disordered" evidence="1">
    <location>
        <begin position="85"/>
        <end position="137"/>
    </location>
</feature>
<name>A0AAU9WHU1_9CNID</name>
<dbReference type="EMBL" id="CALNXJ010000013">
    <property type="protein sequence ID" value="CAH3112771.1"/>
    <property type="molecule type" value="Genomic_DNA"/>
</dbReference>
<evidence type="ECO:0000259" key="2">
    <source>
        <dbReference type="PROSITE" id="PS50144"/>
    </source>
</evidence>
<dbReference type="InterPro" id="IPR008974">
    <property type="entry name" value="TRAF-like"/>
</dbReference>
<dbReference type="GO" id="GO:0043122">
    <property type="term" value="P:regulation of canonical NF-kappaB signal transduction"/>
    <property type="evidence" value="ECO:0007669"/>
    <property type="project" value="TreeGrafter"/>
</dbReference>
<evidence type="ECO:0000313" key="3">
    <source>
        <dbReference type="EMBL" id="CAH3112771.1"/>
    </source>
</evidence>
<proteinExistence type="predicted"/>
<feature type="domain" description="MATH" evidence="2">
    <location>
        <begin position="213"/>
        <end position="360"/>
    </location>
</feature>
<dbReference type="SUPFAM" id="SSF49599">
    <property type="entry name" value="TRAF domain-like"/>
    <property type="match status" value="1"/>
</dbReference>
<sequence length="362" mass="40305">MFSRRNGARFSAACDNELPVSEAQALLFADDGACDEASSFAEEVNLPPNSTAVRDQLQLLEPCAGDEALDVFHPIQVENLLSDQRVETSEPPTYQQGDCALHNGLSSPTPEPAVQEAPPSAESSMGYPVQESDQDVRGSHLVQETLGLRLLRGYDQSRCQQQTNDVQVNGVSSLGENDQAIQQSCTMQEMRLWKKETTRTKPKKATKGMNARDAFFIAEITEVSQHRYVDANGSITAVFTCPIKTDRYGYKLGLRIYLNGVGDGRGRFVAIFVHMMMGKYDNFEVRWPFTQRITLSIIDQSGAERHLSQILQAQPNMIAFQKPTEEISRTGCGFVNFASIEEAFSHAYVKDDKLFLKIEFSP</sequence>
<dbReference type="Gene3D" id="2.60.210.10">
    <property type="entry name" value="Apoptosis, Tumor Necrosis Factor Receptor Associated Protein 2, Chain A"/>
    <property type="match status" value="1"/>
</dbReference>
<protein>
    <recommendedName>
        <fullName evidence="2">MATH domain-containing protein</fullName>
    </recommendedName>
</protein>
<reference evidence="3 4" key="1">
    <citation type="submission" date="2022-05" db="EMBL/GenBank/DDBJ databases">
        <authorList>
            <consortium name="Genoscope - CEA"/>
            <person name="William W."/>
        </authorList>
    </citation>
    <scope>NUCLEOTIDE SEQUENCE [LARGE SCALE GENOMIC DNA]</scope>
</reference>
<dbReference type="Pfam" id="PF21355">
    <property type="entry name" value="TRAF-mep_MATH"/>
    <property type="match status" value="1"/>
</dbReference>
<dbReference type="PANTHER" id="PTHR10131">
    <property type="entry name" value="TNF RECEPTOR ASSOCIATED FACTOR"/>
    <property type="match status" value="1"/>
</dbReference>
<evidence type="ECO:0000313" key="4">
    <source>
        <dbReference type="Proteomes" id="UP001159428"/>
    </source>
</evidence>
<dbReference type="PANTHER" id="PTHR10131:SF94">
    <property type="entry name" value="TNF RECEPTOR-ASSOCIATED FACTOR 4"/>
    <property type="match status" value="1"/>
</dbReference>
<accession>A0AAU9WHU1</accession>
<dbReference type="AlphaFoldDB" id="A0AAU9WHU1"/>
<evidence type="ECO:0000256" key="1">
    <source>
        <dbReference type="SAM" id="MobiDB-lite"/>
    </source>
</evidence>
<organism evidence="3 4">
    <name type="scientific">Pocillopora meandrina</name>
    <dbReference type="NCBI Taxonomy" id="46732"/>
    <lineage>
        <taxon>Eukaryota</taxon>
        <taxon>Metazoa</taxon>
        <taxon>Cnidaria</taxon>
        <taxon>Anthozoa</taxon>
        <taxon>Hexacorallia</taxon>
        <taxon>Scleractinia</taxon>
        <taxon>Astrocoeniina</taxon>
        <taxon>Pocilloporidae</taxon>
        <taxon>Pocillopora</taxon>
    </lineage>
</organism>